<keyword evidence="7" id="KW-0645">Protease</keyword>
<evidence type="ECO:0000256" key="8">
    <source>
        <dbReference type="ARBA" id="ARBA00022723"/>
    </source>
</evidence>
<feature type="domain" description="ERAP1-like C-terminal" evidence="16">
    <location>
        <begin position="515"/>
        <end position="762"/>
    </location>
</feature>
<keyword evidence="11" id="KW-0482">Metalloprotease</keyword>
<evidence type="ECO:0000256" key="13">
    <source>
        <dbReference type="ARBA" id="ARBA00031533"/>
    </source>
</evidence>
<keyword evidence="19" id="KW-1185">Reference proteome</keyword>
<dbReference type="Pfam" id="PF11838">
    <property type="entry name" value="ERAP1_C"/>
    <property type="match status" value="1"/>
</dbReference>
<comment type="similarity">
    <text evidence="3">Belongs to the peptidase M1 family.</text>
</comment>
<dbReference type="PRINTS" id="PR00756">
    <property type="entry name" value="ALADIPTASE"/>
</dbReference>
<dbReference type="Gene3D" id="1.10.390.10">
    <property type="entry name" value="Neutral Protease Domain 2"/>
    <property type="match status" value="1"/>
</dbReference>
<dbReference type="InterPro" id="IPR012778">
    <property type="entry name" value="Pept_M1_aminopeptidase"/>
</dbReference>
<dbReference type="InterPro" id="IPR042097">
    <property type="entry name" value="Aminopeptidase_N-like_N_sf"/>
</dbReference>
<evidence type="ECO:0000256" key="7">
    <source>
        <dbReference type="ARBA" id="ARBA00022670"/>
    </source>
</evidence>
<evidence type="ECO:0000256" key="14">
    <source>
        <dbReference type="SAM" id="MobiDB-lite"/>
    </source>
</evidence>
<dbReference type="InterPro" id="IPR050344">
    <property type="entry name" value="Peptidase_M1_aminopeptidases"/>
</dbReference>
<comment type="cofactor">
    <cofactor evidence="2">
        <name>Zn(2+)</name>
        <dbReference type="ChEBI" id="CHEBI:29105"/>
    </cofactor>
</comment>
<dbReference type="InterPro" id="IPR024571">
    <property type="entry name" value="ERAP1-like_C_dom"/>
</dbReference>
<evidence type="ECO:0000259" key="17">
    <source>
        <dbReference type="Pfam" id="PF17900"/>
    </source>
</evidence>
<dbReference type="SUPFAM" id="SSF63737">
    <property type="entry name" value="Leukotriene A4 hydrolase N-terminal domain"/>
    <property type="match status" value="1"/>
</dbReference>
<sequence length="817" mass="89577">MSNPRSLTQEEARERAALIEVQRYDLELDMTGLASGDELRATSTITFSATASGATTFVDCLGEVEEAVLNGKPLANGSPPHGRIELPDLEPDNVLVVRSVQCRTAEGQGVHRSVDPSDGEVYVWTSFEPDDARVVFACFDQPDLKAVFGITVLGPERWLVTSNSGHASISTVDGVSTWVYADTPPLSTYVPVVNAGPFVELRSTRNGYDLGLFVRRSLAPMLERDAEELFDLTARGLAFYGDQFALPFPQSRYDQVFAPEFGGAMENYGCVTWSDRFIHRDPPSYAERELRALVLLHEMAHMWFGDMVTMRWWDDLWLNEAFAEWACGWAGEACTEFTDAWAGILATDWPWAYAADCAPTTHPIRQEIADVATAAATFDAITYPKGAAVLKQLVAFVGEDAFVQALRNYFRNHAWANTTLDDLVGEVASASGRDLSGWVKGWLETSGTDRLTLERQDDGLTLVATPPAGRAPLPHRLRIGAYTDGDDGFTLVETLSVEVTGVETKIDGGSNADLMLVNDDDLTFASVQPDPASLELLLSRGGELPTAVGRTLALTTAWGLLYDGELTAQQFVDCGVGVLTCETTESVIEPSLGLLVDTADLWAAPSVRDRLLSQVADLCISLADRSDRRLAALRGLAQSATTPAQLEALSVHATEPNLRWRRLIRLAELDQFDESDLEQLLAEDPDPDAWMNAARARAAMPSAEAKAQAWQAVVDDRKIPPDFLYEFGCAFWRPAQEDLLTPYAEKFLQSLPQFGDSGTMWGLSLAGAFHPAVGGEKGFLDRLSDAAGDDGVSPVVRQKVRERNDRRRRREIARARE</sequence>
<evidence type="ECO:0000313" key="18">
    <source>
        <dbReference type="EMBL" id="MFC5177734.1"/>
    </source>
</evidence>
<feature type="domain" description="Aminopeptidase N-like N-terminal" evidence="17">
    <location>
        <begin position="120"/>
        <end position="190"/>
    </location>
</feature>
<dbReference type="SUPFAM" id="SSF55486">
    <property type="entry name" value="Metalloproteases ('zincins'), catalytic domain"/>
    <property type="match status" value="1"/>
</dbReference>
<feature type="region of interest" description="Disordered" evidence="14">
    <location>
        <begin position="787"/>
        <end position="817"/>
    </location>
</feature>
<dbReference type="EC" id="3.4.11.2" evidence="4"/>
<gene>
    <name evidence="18" type="primary">pepN</name>
    <name evidence="18" type="ORF">ACFPGP_13715</name>
</gene>
<evidence type="ECO:0000256" key="4">
    <source>
        <dbReference type="ARBA" id="ARBA00012564"/>
    </source>
</evidence>
<dbReference type="InterPro" id="IPR001930">
    <property type="entry name" value="Peptidase_M1"/>
</dbReference>
<dbReference type="NCBIfam" id="TIGR02412">
    <property type="entry name" value="pepN_strep_liv"/>
    <property type="match status" value="1"/>
</dbReference>
<evidence type="ECO:0000259" key="16">
    <source>
        <dbReference type="Pfam" id="PF11838"/>
    </source>
</evidence>
<feature type="domain" description="Peptidase M1 membrane alanine aminopeptidase" evidence="15">
    <location>
        <begin position="230"/>
        <end position="442"/>
    </location>
</feature>
<comment type="caution">
    <text evidence="18">The sequence shown here is derived from an EMBL/GenBank/DDBJ whole genome shotgun (WGS) entry which is preliminary data.</text>
</comment>
<dbReference type="Proteomes" id="UP001596087">
    <property type="component" value="Unassembled WGS sequence"/>
</dbReference>
<dbReference type="InterPro" id="IPR027268">
    <property type="entry name" value="Peptidase_M4/M1_CTD_sf"/>
</dbReference>
<dbReference type="Pfam" id="PF17900">
    <property type="entry name" value="Peptidase_M1_N"/>
    <property type="match status" value="1"/>
</dbReference>
<evidence type="ECO:0000256" key="12">
    <source>
        <dbReference type="ARBA" id="ARBA00029811"/>
    </source>
</evidence>
<evidence type="ECO:0000256" key="9">
    <source>
        <dbReference type="ARBA" id="ARBA00022801"/>
    </source>
</evidence>
<evidence type="ECO:0000256" key="5">
    <source>
        <dbReference type="ARBA" id="ARBA00015611"/>
    </source>
</evidence>
<dbReference type="InterPro" id="IPR014782">
    <property type="entry name" value="Peptidase_M1_dom"/>
</dbReference>
<dbReference type="Pfam" id="PF01433">
    <property type="entry name" value="Peptidase_M1"/>
    <property type="match status" value="1"/>
</dbReference>
<dbReference type="PANTHER" id="PTHR11533">
    <property type="entry name" value="PROTEASE M1 ZINC METALLOPROTEASE"/>
    <property type="match status" value="1"/>
</dbReference>
<dbReference type="CDD" id="cd09602">
    <property type="entry name" value="M1_APN"/>
    <property type="match status" value="1"/>
</dbReference>
<evidence type="ECO:0000256" key="6">
    <source>
        <dbReference type="ARBA" id="ARBA00022438"/>
    </source>
</evidence>
<evidence type="ECO:0000256" key="3">
    <source>
        <dbReference type="ARBA" id="ARBA00010136"/>
    </source>
</evidence>
<keyword evidence="6 18" id="KW-0031">Aminopeptidase</keyword>
<evidence type="ECO:0000313" key="19">
    <source>
        <dbReference type="Proteomes" id="UP001596087"/>
    </source>
</evidence>
<accession>A0ABW0BK85</accession>
<proteinExistence type="inferred from homology"/>
<keyword evidence="10" id="KW-0862">Zinc</keyword>
<protein>
    <recommendedName>
        <fullName evidence="5">Aminopeptidase N</fullName>
        <ecNumber evidence="4">3.4.11.2</ecNumber>
    </recommendedName>
    <alternativeName>
        <fullName evidence="12">Alanine aminopeptidase</fullName>
    </alternativeName>
    <alternativeName>
        <fullName evidence="13">Lysyl aminopeptidase</fullName>
    </alternativeName>
</protein>
<evidence type="ECO:0000256" key="2">
    <source>
        <dbReference type="ARBA" id="ARBA00001947"/>
    </source>
</evidence>
<evidence type="ECO:0000256" key="10">
    <source>
        <dbReference type="ARBA" id="ARBA00022833"/>
    </source>
</evidence>
<evidence type="ECO:0000256" key="1">
    <source>
        <dbReference type="ARBA" id="ARBA00000098"/>
    </source>
</evidence>
<dbReference type="InterPro" id="IPR045357">
    <property type="entry name" value="Aminopeptidase_N-like_N"/>
</dbReference>
<evidence type="ECO:0000256" key="11">
    <source>
        <dbReference type="ARBA" id="ARBA00023049"/>
    </source>
</evidence>
<dbReference type="GO" id="GO:0016285">
    <property type="term" value="F:alanyl aminopeptidase activity"/>
    <property type="evidence" value="ECO:0007669"/>
    <property type="project" value="UniProtKB-EC"/>
</dbReference>
<name>A0ABW0BK85_9ACTN</name>
<keyword evidence="8" id="KW-0479">Metal-binding</keyword>
<dbReference type="Gene3D" id="2.60.40.1730">
    <property type="entry name" value="tricorn interacting facor f3 domain"/>
    <property type="match status" value="1"/>
</dbReference>
<keyword evidence="9 18" id="KW-0378">Hydrolase</keyword>
<dbReference type="RefSeq" id="WP_378590999.1">
    <property type="nucleotide sequence ID" value="NZ_JBHSKD010000015.1"/>
</dbReference>
<reference evidence="19" key="1">
    <citation type="journal article" date="2019" name="Int. J. Syst. Evol. Microbiol.">
        <title>The Global Catalogue of Microorganisms (GCM) 10K type strain sequencing project: providing services to taxonomists for standard genome sequencing and annotation.</title>
        <authorList>
            <consortium name="The Broad Institute Genomics Platform"/>
            <consortium name="The Broad Institute Genome Sequencing Center for Infectious Disease"/>
            <person name="Wu L."/>
            <person name="Ma J."/>
        </authorList>
    </citation>
    <scope>NUCLEOTIDE SEQUENCE [LARGE SCALE GENOMIC DNA]</scope>
    <source>
        <strain evidence="19">DFY41</strain>
    </source>
</reference>
<dbReference type="PANTHER" id="PTHR11533:SF174">
    <property type="entry name" value="PUROMYCIN-SENSITIVE AMINOPEPTIDASE-RELATED"/>
    <property type="match status" value="1"/>
</dbReference>
<evidence type="ECO:0000259" key="15">
    <source>
        <dbReference type="Pfam" id="PF01433"/>
    </source>
</evidence>
<organism evidence="18 19">
    <name type="scientific">Nocardioides taihuensis</name>
    <dbReference type="NCBI Taxonomy" id="1835606"/>
    <lineage>
        <taxon>Bacteria</taxon>
        <taxon>Bacillati</taxon>
        <taxon>Actinomycetota</taxon>
        <taxon>Actinomycetes</taxon>
        <taxon>Propionibacteriales</taxon>
        <taxon>Nocardioidaceae</taxon>
        <taxon>Nocardioides</taxon>
    </lineage>
</organism>
<comment type="catalytic activity">
    <reaction evidence="1">
        <text>Release of an N-terminal amino acid, Xaa-|-Yaa- from a peptide, amide or arylamide. Xaa is preferably Ala, but may be most amino acids including Pro (slow action). When a terminal hydrophobic residue is followed by a prolyl residue, the two may be released as an intact Xaa-Pro dipeptide.</text>
        <dbReference type="EC" id="3.4.11.2"/>
    </reaction>
</comment>
<dbReference type="EMBL" id="JBHSKD010000015">
    <property type="protein sequence ID" value="MFC5177734.1"/>
    <property type="molecule type" value="Genomic_DNA"/>
</dbReference>